<keyword evidence="3 5" id="KW-1133">Transmembrane helix</keyword>
<dbReference type="eggNOG" id="ENOG502ZGQB">
    <property type="taxonomic scope" value="Bacteria"/>
</dbReference>
<evidence type="ECO:0000259" key="6">
    <source>
        <dbReference type="SMART" id="SM00752"/>
    </source>
</evidence>
<feature type="transmembrane region" description="Helical" evidence="5">
    <location>
        <begin position="228"/>
        <end position="246"/>
    </location>
</feature>
<keyword evidence="4 5" id="KW-0472">Membrane</keyword>
<evidence type="ECO:0000313" key="8">
    <source>
        <dbReference type="Proteomes" id="UP000028709"/>
    </source>
</evidence>
<dbReference type="Proteomes" id="UP000028709">
    <property type="component" value="Unassembled WGS sequence"/>
</dbReference>
<dbReference type="STRING" id="558152.IQ37_18055"/>
<dbReference type="InterPro" id="IPR011020">
    <property type="entry name" value="HTTM-like"/>
</dbReference>
<evidence type="ECO:0000256" key="4">
    <source>
        <dbReference type="ARBA" id="ARBA00023136"/>
    </source>
</evidence>
<organism evidence="7 8">
    <name type="scientific">Chryseobacterium piperi</name>
    <dbReference type="NCBI Taxonomy" id="558152"/>
    <lineage>
        <taxon>Bacteria</taxon>
        <taxon>Pseudomonadati</taxon>
        <taxon>Bacteroidota</taxon>
        <taxon>Flavobacteriia</taxon>
        <taxon>Flavobacteriales</taxon>
        <taxon>Weeksellaceae</taxon>
        <taxon>Chryseobacterium group</taxon>
        <taxon>Chryseobacterium</taxon>
    </lineage>
</organism>
<feature type="domain" description="HTTM-like" evidence="6">
    <location>
        <begin position="17"/>
        <end position="289"/>
    </location>
</feature>
<proteinExistence type="predicted"/>
<dbReference type="EMBL" id="JPRJ01000052">
    <property type="protein sequence ID" value="KFF16144.1"/>
    <property type="molecule type" value="Genomic_DNA"/>
</dbReference>
<dbReference type="SMART" id="SM00752">
    <property type="entry name" value="HTTM"/>
    <property type="match status" value="1"/>
</dbReference>
<comment type="subcellular location">
    <subcellularLocation>
        <location evidence="1">Endomembrane system</location>
        <topology evidence="1">Multi-pass membrane protein</topology>
    </subcellularLocation>
</comment>
<dbReference type="GO" id="GO:0012505">
    <property type="term" value="C:endomembrane system"/>
    <property type="evidence" value="ECO:0007669"/>
    <property type="project" value="UniProtKB-SubCell"/>
</dbReference>
<feature type="transmembrane region" description="Helical" evidence="5">
    <location>
        <begin position="83"/>
        <end position="101"/>
    </location>
</feature>
<gene>
    <name evidence="7" type="ORF">IQ37_18055</name>
</gene>
<dbReference type="OrthoDB" id="128729at2"/>
<feature type="transmembrane region" description="Helical" evidence="5">
    <location>
        <begin position="54"/>
        <end position="76"/>
    </location>
</feature>
<evidence type="ECO:0000313" key="7">
    <source>
        <dbReference type="EMBL" id="KFF16144.1"/>
    </source>
</evidence>
<evidence type="ECO:0000256" key="2">
    <source>
        <dbReference type="ARBA" id="ARBA00022692"/>
    </source>
</evidence>
<name>A0A086AHI0_9FLAO</name>
<dbReference type="PANTHER" id="PTHR39535">
    <property type="entry name" value="SPORULATION-DELAYING PROTEIN SDPB"/>
    <property type="match status" value="1"/>
</dbReference>
<feature type="transmembrane region" description="Helical" evidence="5">
    <location>
        <begin position="252"/>
        <end position="285"/>
    </location>
</feature>
<keyword evidence="8" id="KW-1185">Reference proteome</keyword>
<feature type="transmembrane region" description="Helical" evidence="5">
    <location>
        <begin position="107"/>
        <end position="137"/>
    </location>
</feature>
<dbReference type="KEGG" id="cpip:CJF12_19975"/>
<dbReference type="InterPro" id="IPR023894">
    <property type="entry name" value="Sporulation_SdpB"/>
</dbReference>
<protein>
    <recommendedName>
        <fullName evidence="6">HTTM-like domain-containing protein</fullName>
    </recommendedName>
</protein>
<sequence>MLKINDIENKLRSFSAKNSPYTNVVGFSRSLMALGTLLTLLINPVDTIFIKKVSGVFIAPILKSDFSSKISFFYLFGENHLMLMKCCAIVCLALVISGYFIKITSLLHWWISFSFIHSAAIIDGGDQIASILSFLLIPVCFFDNRKNHWQHKKEEAKVTNLISICFIYIIRLQVAIIYFHAAVGKFDNNEWVDGTALYYWLNHSLFGVPAYLDFINYFLKDSFFVSGLTYGVLILELSLFLGLFASERYRKTVLAIALVFHFMIILSHGIFSFFFSISAGLILYLYPTYRDFRFKNFKRLMLVFNRSKVSTAD</sequence>
<dbReference type="NCBIfam" id="TIGR04033">
    <property type="entry name" value="export_SdpB"/>
    <property type="match status" value="1"/>
</dbReference>
<feature type="transmembrane region" description="Helical" evidence="5">
    <location>
        <begin position="21"/>
        <end position="42"/>
    </location>
</feature>
<reference evidence="7 8" key="1">
    <citation type="submission" date="2014-07" db="EMBL/GenBank/DDBJ databases">
        <title>Genome of Chryseobacterium piperi CTM.</title>
        <authorList>
            <person name="Pipes S.E."/>
            <person name="Stropko S.J."/>
            <person name="Newman J.D."/>
        </authorList>
    </citation>
    <scope>NUCLEOTIDE SEQUENCE [LARGE SCALE GENOMIC DNA]</scope>
    <source>
        <strain evidence="7 8">CTM</strain>
    </source>
</reference>
<accession>A0A086AHI0</accession>
<evidence type="ECO:0000256" key="3">
    <source>
        <dbReference type="ARBA" id="ARBA00022989"/>
    </source>
</evidence>
<keyword evidence="2 5" id="KW-0812">Transmembrane</keyword>
<feature type="transmembrane region" description="Helical" evidence="5">
    <location>
        <begin position="158"/>
        <end position="179"/>
    </location>
</feature>
<evidence type="ECO:0000256" key="5">
    <source>
        <dbReference type="SAM" id="Phobius"/>
    </source>
</evidence>
<dbReference type="InterPro" id="IPR052964">
    <property type="entry name" value="Sporulation_signal_mat"/>
</dbReference>
<comment type="caution">
    <text evidence="7">The sequence shown here is derived from an EMBL/GenBank/DDBJ whole genome shotgun (WGS) entry which is preliminary data.</text>
</comment>
<evidence type="ECO:0000256" key="1">
    <source>
        <dbReference type="ARBA" id="ARBA00004127"/>
    </source>
</evidence>
<dbReference type="PANTHER" id="PTHR39535:SF2">
    <property type="entry name" value="HTTM DOMAIN-CONTAINING PROTEIN"/>
    <property type="match status" value="1"/>
</dbReference>
<dbReference type="AlphaFoldDB" id="A0A086AHI0"/>
<feature type="transmembrane region" description="Helical" evidence="5">
    <location>
        <begin position="199"/>
        <end position="219"/>
    </location>
</feature>
<dbReference type="RefSeq" id="WP_034687591.1">
    <property type="nucleotide sequence ID" value="NZ_CP023049.2"/>
</dbReference>